<feature type="binding site" evidence="9">
    <location>
        <position position="133"/>
    </location>
    <ligand>
        <name>substrate</name>
    </ligand>
</feature>
<evidence type="ECO:0000256" key="9">
    <source>
        <dbReference type="HAMAP-Rule" id="MF_00067"/>
    </source>
</evidence>
<dbReference type="InterPro" id="IPR046348">
    <property type="entry name" value="SIS_dom_sf"/>
</dbReference>
<dbReference type="CDD" id="cd05006">
    <property type="entry name" value="SIS_GmhA"/>
    <property type="match status" value="1"/>
</dbReference>
<dbReference type="GO" id="GO:2001061">
    <property type="term" value="P:D-glycero-D-manno-heptose 7-phosphate biosynthetic process"/>
    <property type="evidence" value="ECO:0007669"/>
    <property type="project" value="UniProtKB-UniPathway"/>
</dbReference>
<dbReference type="Pfam" id="PF13580">
    <property type="entry name" value="SIS_2"/>
    <property type="match status" value="1"/>
</dbReference>
<feature type="binding site" evidence="9">
    <location>
        <begin position="102"/>
        <end position="103"/>
    </location>
    <ligand>
        <name>substrate</name>
    </ligand>
</feature>
<evidence type="ECO:0000313" key="12">
    <source>
        <dbReference type="Proteomes" id="UP000309544"/>
    </source>
</evidence>
<comment type="catalytic activity">
    <reaction evidence="1 9">
        <text>2 D-sedoheptulose 7-phosphate = D-glycero-alpha-D-manno-heptose 7-phosphate + D-glycero-beta-D-manno-heptose 7-phosphate</text>
        <dbReference type="Rhea" id="RHEA:27489"/>
        <dbReference type="ChEBI" id="CHEBI:57483"/>
        <dbReference type="ChEBI" id="CHEBI:60203"/>
        <dbReference type="ChEBI" id="CHEBI:60204"/>
        <dbReference type="EC" id="5.3.1.28"/>
    </reaction>
</comment>
<keyword evidence="8 9" id="KW-0119">Carbohydrate metabolism</keyword>
<comment type="miscellaneous">
    <text evidence="9">The reaction produces a racemic mixture of D-glycero-alpha-D-manno-heptose 7-phosphate and D-glycero-beta-D-manno-heptose 7-phosphate.</text>
</comment>
<dbReference type="EMBL" id="VDCI01000006">
    <property type="protein sequence ID" value="TNJ36329.1"/>
    <property type="molecule type" value="Genomic_DNA"/>
</dbReference>
<keyword evidence="7 9" id="KW-0413">Isomerase</keyword>
<dbReference type="PANTHER" id="PTHR30390">
    <property type="entry name" value="SEDOHEPTULOSE 7-PHOSPHATE ISOMERASE / DNAA INITIATOR-ASSOCIATING FACTOR FOR REPLICATION INITIATION"/>
    <property type="match status" value="1"/>
</dbReference>
<dbReference type="Proteomes" id="UP000309544">
    <property type="component" value="Unassembled WGS sequence"/>
</dbReference>
<feature type="binding site" evidence="9">
    <location>
        <position position="181"/>
    </location>
    <ligand>
        <name>Zn(2+)</name>
        <dbReference type="ChEBI" id="CHEBI:29105"/>
    </ligand>
</feature>
<dbReference type="EC" id="5.3.1.28" evidence="9"/>
<proteinExistence type="inferred from homology"/>
<accession>A0A5C4RZG2</accession>
<evidence type="ECO:0000256" key="7">
    <source>
        <dbReference type="ARBA" id="ARBA00023235"/>
    </source>
</evidence>
<feature type="binding site" evidence="9">
    <location>
        <position position="67"/>
    </location>
    <ligand>
        <name>Zn(2+)</name>
        <dbReference type="ChEBI" id="CHEBI:29105"/>
    </ligand>
</feature>
<keyword evidence="12" id="KW-1185">Reference proteome</keyword>
<comment type="subcellular location">
    <subcellularLocation>
        <location evidence="2 9">Cytoplasm</location>
    </subcellularLocation>
</comment>
<dbReference type="InterPro" id="IPR001347">
    <property type="entry name" value="SIS_dom"/>
</dbReference>
<feature type="binding site" evidence="9">
    <location>
        <begin position="58"/>
        <end position="60"/>
    </location>
    <ligand>
        <name>substrate</name>
    </ligand>
</feature>
<dbReference type="InterPro" id="IPR004515">
    <property type="entry name" value="Phosphoheptose_Isoase"/>
</dbReference>
<comment type="pathway">
    <text evidence="9">Carbohydrate biosynthesis; D-glycero-D-manno-heptose 7-phosphate biosynthesis; D-glycero-alpha-D-manno-heptose 7-phosphate and D-glycero-beta-D-manno-heptose 7-phosphate from sedoheptulose 7-phosphate: step 1/1.</text>
</comment>
<gene>
    <name evidence="9" type="primary">gmhA</name>
    <name evidence="11" type="ORF">FGF68_07570</name>
</gene>
<dbReference type="PROSITE" id="PS51464">
    <property type="entry name" value="SIS"/>
    <property type="match status" value="1"/>
</dbReference>
<dbReference type="GO" id="GO:0097367">
    <property type="term" value="F:carbohydrate derivative binding"/>
    <property type="evidence" value="ECO:0007669"/>
    <property type="project" value="InterPro"/>
</dbReference>
<evidence type="ECO:0000256" key="5">
    <source>
        <dbReference type="ARBA" id="ARBA00022723"/>
    </source>
</evidence>
<evidence type="ECO:0000256" key="1">
    <source>
        <dbReference type="ARBA" id="ARBA00000348"/>
    </source>
</evidence>
<protein>
    <recommendedName>
        <fullName evidence="9">Phosphoheptose isomerase</fullName>
        <ecNumber evidence="9">5.3.1.28</ecNumber>
    </recommendedName>
    <alternativeName>
        <fullName evidence="9">Sedoheptulose 7-phosphate isomerase</fullName>
    </alternativeName>
</protein>
<name>A0A5C4RZG2_PROVB</name>
<comment type="function">
    <text evidence="9">Catalyzes the isomerization of sedoheptulose 7-phosphate in D-glycero-D-manno-heptose 7-phosphate.</text>
</comment>
<dbReference type="Gene3D" id="3.40.50.10490">
    <property type="entry name" value="Glucose-6-phosphate isomerase like protein, domain 1"/>
    <property type="match status" value="1"/>
</dbReference>
<dbReference type="InterPro" id="IPR035461">
    <property type="entry name" value="GmhA/DiaA"/>
</dbReference>
<dbReference type="HAMAP" id="MF_00067">
    <property type="entry name" value="GmhA"/>
    <property type="match status" value="1"/>
</dbReference>
<evidence type="ECO:0000256" key="6">
    <source>
        <dbReference type="ARBA" id="ARBA00022833"/>
    </source>
</evidence>
<feature type="binding site" evidence="9">
    <location>
        <begin position="128"/>
        <end position="130"/>
    </location>
    <ligand>
        <name>substrate</name>
    </ligand>
</feature>
<feature type="binding site" evidence="9">
    <location>
        <position position="181"/>
    </location>
    <ligand>
        <name>substrate</name>
    </ligand>
</feature>
<dbReference type="SUPFAM" id="SSF53697">
    <property type="entry name" value="SIS domain"/>
    <property type="match status" value="1"/>
</dbReference>
<dbReference type="GO" id="GO:0005737">
    <property type="term" value="C:cytoplasm"/>
    <property type="evidence" value="ECO:0007669"/>
    <property type="project" value="UniProtKB-SubCell"/>
</dbReference>
<keyword evidence="5 9" id="KW-0479">Metal-binding</keyword>
<feature type="binding site" evidence="9">
    <location>
        <position position="71"/>
    </location>
    <ligand>
        <name>substrate</name>
    </ligand>
</feature>
<feature type="domain" description="SIS" evidence="10">
    <location>
        <begin position="43"/>
        <end position="206"/>
    </location>
</feature>
<dbReference type="InterPro" id="IPR050099">
    <property type="entry name" value="SIS_GmhA/DiaA_subfam"/>
</dbReference>
<dbReference type="GO" id="GO:0008968">
    <property type="term" value="F:D-sedoheptulose 7-phosphate isomerase activity"/>
    <property type="evidence" value="ECO:0007669"/>
    <property type="project" value="UniProtKB-UniRule"/>
</dbReference>
<dbReference type="GO" id="GO:0008270">
    <property type="term" value="F:zinc ion binding"/>
    <property type="evidence" value="ECO:0007669"/>
    <property type="project" value="UniProtKB-UniRule"/>
</dbReference>
<dbReference type="GO" id="GO:0005975">
    <property type="term" value="P:carbohydrate metabolic process"/>
    <property type="evidence" value="ECO:0007669"/>
    <property type="project" value="UniProtKB-UniRule"/>
</dbReference>
<evidence type="ECO:0000256" key="8">
    <source>
        <dbReference type="ARBA" id="ARBA00023277"/>
    </source>
</evidence>
<evidence type="ECO:0000256" key="3">
    <source>
        <dbReference type="ARBA" id="ARBA00009894"/>
    </source>
</evidence>
<comment type="similarity">
    <text evidence="3 9">Belongs to the SIS family. GmhA subfamily.</text>
</comment>
<comment type="cofactor">
    <cofactor evidence="9">
        <name>Zn(2+)</name>
        <dbReference type="ChEBI" id="CHEBI:29105"/>
    </cofactor>
    <text evidence="9">Binds 1 zinc ion per subunit.</text>
</comment>
<evidence type="ECO:0000259" key="10">
    <source>
        <dbReference type="PROSITE" id="PS51464"/>
    </source>
</evidence>
<dbReference type="AlphaFoldDB" id="A0A5C4RZG2"/>
<evidence type="ECO:0000313" key="11">
    <source>
        <dbReference type="EMBL" id="TNJ36329.1"/>
    </source>
</evidence>
<dbReference type="UniPathway" id="UPA00041">
    <property type="reaction ID" value="UER00436"/>
</dbReference>
<evidence type="ECO:0000256" key="2">
    <source>
        <dbReference type="ARBA" id="ARBA00004496"/>
    </source>
</evidence>
<feature type="binding site" evidence="9">
    <location>
        <position position="189"/>
    </location>
    <ligand>
        <name>Zn(2+)</name>
        <dbReference type="ChEBI" id="CHEBI:29105"/>
    </ligand>
</feature>
<sequence length="206" mass="21683">MEMMEKKDGLEHTVRAAMRFSAHLKEQVAETQAGVIVEMAQAAARCFEHGGKLLLCGNGGSAADAQHLATELSIRFRKSVQRRALPAIALNADTTALTAGANDLGYDAVFGRLLEAYGAPGDVVLGISTSGNSMSVANALSYARDHGMQTMALLGGDGGCIRPLADLALIVPYADAADRVQECHIAAGHCMIDCIERLMGFCSDSQ</sequence>
<organism evidence="11 12">
    <name type="scientific">Prosthecochloris vibrioformis</name>
    <name type="common">Chlorobium vibrioforme</name>
    <dbReference type="NCBI Taxonomy" id="1098"/>
    <lineage>
        <taxon>Bacteria</taxon>
        <taxon>Pseudomonadati</taxon>
        <taxon>Chlorobiota</taxon>
        <taxon>Chlorobiia</taxon>
        <taxon>Chlorobiales</taxon>
        <taxon>Chlorobiaceae</taxon>
        <taxon>Prosthecochloris</taxon>
    </lineage>
</organism>
<keyword evidence="6 9" id="KW-0862">Zinc</keyword>
<evidence type="ECO:0000256" key="4">
    <source>
        <dbReference type="ARBA" id="ARBA00022490"/>
    </source>
</evidence>
<feature type="binding site" evidence="9">
    <location>
        <position position="71"/>
    </location>
    <ligand>
        <name>Zn(2+)</name>
        <dbReference type="ChEBI" id="CHEBI:29105"/>
    </ligand>
</feature>
<keyword evidence="4 9" id="KW-0963">Cytoplasm</keyword>
<comment type="caution">
    <text evidence="11">The sequence shown here is derived from an EMBL/GenBank/DDBJ whole genome shotgun (WGS) entry which is preliminary data.</text>
</comment>
<reference evidence="11 12" key="1">
    <citation type="submission" date="2019-05" db="EMBL/GenBank/DDBJ databases">
        <title>Draft Whole-Genome sequence of the green sulfur bacterium Prosthecochloris vibrioformis DSM 260.</title>
        <authorList>
            <person name="Meyer T.E."/>
            <person name="Kyndt J.A."/>
        </authorList>
    </citation>
    <scope>NUCLEOTIDE SEQUENCE [LARGE SCALE GENOMIC DNA]</scope>
    <source>
        <strain evidence="11 12">DSM 260</strain>
    </source>
</reference>